<evidence type="ECO:0000256" key="1">
    <source>
        <dbReference type="ARBA" id="ARBA00023125"/>
    </source>
</evidence>
<keyword evidence="5" id="KW-1185">Reference proteome</keyword>
<evidence type="ECO:0000256" key="2">
    <source>
        <dbReference type="PROSITE-ProRule" id="PRU00335"/>
    </source>
</evidence>
<accession>A0ABP8J6S3</accession>
<dbReference type="InterPro" id="IPR023772">
    <property type="entry name" value="DNA-bd_HTH_TetR-type_CS"/>
</dbReference>
<evidence type="ECO:0000313" key="5">
    <source>
        <dbReference type="Proteomes" id="UP001500642"/>
    </source>
</evidence>
<dbReference type="PROSITE" id="PS50977">
    <property type="entry name" value="HTH_TETR_2"/>
    <property type="match status" value="1"/>
</dbReference>
<comment type="caution">
    <text evidence="4">The sequence shown here is derived from an EMBL/GenBank/DDBJ whole genome shotgun (WGS) entry which is preliminary data.</text>
</comment>
<gene>
    <name evidence="4" type="ORF">GCM10023167_08580</name>
</gene>
<feature type="DNA-binding region" description="H-T-H motif" evidence="2">
    <location>
        <begin position="38"/>
        <end position="57"/>
    </location>
</feature>
<feature type="domain" description="HTH tetR-type" evidence="3">
    <location>
        <begin position="15"/>
        <end position="75"/>
    </location>
</feature>
<dbReference type="InterPro" id="IPR050109">
    <property type="entry name" value="HTH-type_TetR-like_transc_reg"/>
</dbReference>
<evidence type="ECO:0000313" key="4">
    <source>
        <dbReference type="EMBL" id="GAA4386071.1"/>
    </source>
</evidence>
<dbReference type="PRINTS" id="PR00455">
    <property type="entry name" value="HTHTETR"/>
</dbReference>
<dbReference type="InterPro" id="IPR009057">
    <property type="entry name" value="Homeodomain-like_sf"/>
</dbReference>
<sequence length="222" mass="23409">MDKGTGATMRQTAKARRRQAILDHAKRLFAASGFRAVSIEEIGAGAGISGPAVYRHFGSKEDILAELLVGISEYLHAGGAEIAAGGGGPEGVGASAGDGAVVRESDPAGVLRRLVDFHLAFALGEPELIRIQDRDLASLPAEARSSLRRLQRQYVSLWVAALRRQAPGLSEDAATVTIHAVFGMVNSTPYVVRRIDTAVVAERLRAAALATLGVADVVAYRK</sequence>
<protein>
    <submittedName>
        <fullName evidence="4">TetR/AcrR family transcriptional regulator</fullName>
    </submittedName>
</protein>
<evidence type="ECO:0000259" key="3">
    <source>
        <dbReference type="PROSITE" id="PS50977"/>
    </source>
</evidence>
<dbReference type="InterPro" id="IPR001647">
    <property type="entry name" value="HTH_TetR"/>
</dbReference>
<dbReference type="EMBL" id="BAABGL010000004">
    <property type="protein sequence ID" value="GAA4386071.1"/>
    <property type="molecule type" value="Genomic_DNA"/>
</dbReference>
<dbReference type="Proteomes" id="UP001500642">
    <property type="component" value="Unassembled WGS sequence"/>
</dbReference>
<dbReference type="Gene3D" id="1.10.10.60">
    <property type="entry name" value="Homeodomain-like"/>
    <property type="match status" value="1"/>
</dbReference>
<dbReference type="Gene3D" id="1.10.357.10">
    <property type="entry name" value="Tetracycline Repressor, domain 2"/>
    <property type="match status" value="1"/>
</dbReference>
<name>A0ABP8J6S3_9MICO</name>
<dbReference type="InterPro" id="IPR041490">
    <property type="entry name" value="KstR2_TetR_C"/>
</dbReference>
<dbReference type="SUPFAM" id="SSF48498">
    <property type="entry name" value="Tetracyclin repressor-like, C-terminal domain"/>
    <property type="match status" value="1"/>
</dbReference>
<dbReference type="Pfam" id="PF17932">
    <property type="entry name" value="TetR_C_24"/>
    <property type="match status" value="1"/>
</dbReference>
<organism evidence="4 5">
    <name type="scientific">Brevibacterium pityocampae</name>
    <dbReference type="NCBI Taxonomy" id="506594"/>
    <lineage>
        <taxon>Bacteria</taxon>
        <taxon>Bacillati</taxon>
        <taxon>Actinomycetota</taxon>
        <taxon>Actinomycetes</taxon>
        <taxon>Micrococcales</taxon>
        <taxon>Brevibacteriaceae</taxon>
        <taxon>Brevibacterium</taxon>
    </lineage>
</organism>
<keyword evidence="1 2" id="KW-0238">DNA-binding</keyword>
<dbReference type="SUPFAM" id="SSF46689">
    <property type="entry name" value="Homeodomain-like"/>
    <property type="match status" value="1"/>
</dbReference>
<dbReference type="PANTHER" id="PTHR30055">
    <property type="entry name" value="HTH-TYPE TRANSCRIPTIONAL REGULATOR RUTR"/>
    <property type="match status" value="1"/>
</dbReference>
<dbReference type="InterPro" id="IPR036271">
    <property type="entry name" value="Tet_transcr_reg_TetR-rel_C_sf"/>
</dbReference>
<dbReference type="Pfam" id="PF00440">
    <property type="entry name" value="TetR_N"/>
    <property type="match status" value="1"/>
</dbReference>
<dbReference type="PANTHER" id="PTHR30055:SF237">
    <property type="entry name" value="TRANSCRIPTIONAL REPRESSOR MCE3R"/>
    <property type="match status" value="1"/>
</dbReference>
<reference evidence="5" key="1">
    <citation type="journal article" date="2019" name="Int. J. Syst. Evol. Microbiol.">
        <title>The Global Catalogue of Microorganisms (GCM) 10K type strain sequencing project: providing services to taxonomists for standard genome sequencing and annotation.</title>
        <authorList>
            <consortium name="The Broad Institute Genomics Platform"/>
            <consortium name="The Broad Institute Genome Sequencing Center for Infectious Disease"/>
            <person name="Wu L."/>
            <person name="Ma J."/>
        </authorList>
    </citation>
    <scope>NUCLEOTIDE SEQUENCE [LARGE SCALE GENOMIC DNA]</scope>
    <source>
        <strain evidence="5">JCM 17808</strain>
    </source>
</reference>
<dbReference type="PROSITE" id="PS01081">
    <property type="entry name" value="HTH_TETR_1"/>
    <property type="match status" value="1"/>
</dbReference>
<proteinExistence type="predicted"/>